<dbReference type="Gene3D" id="3.40.50.850">
    <property type="entry name" value="Isochorismatase-like"/>
    <property type="match status" value="1"/>
</dbReference>
<feature type="compositionally biased region" description="Acidic residues" evidence="2">
    <location>
        <begin position="131"/>
        <end position="151"/>
    </location>
</feature>
<dbReference type="SUPFAM" id="SSF51197">
    <property type="entry name" value="Clavaminate synthase-like"/>
    <property type="match status" value="1"/>
</dbReference>
<feature type="compositionally biased region" description="Low complexity" evidence="2">
    <location>
        <begin position="388"/>
        <end position="403"/>
    </location>
</feature>
<dbReference type="InterPro" id="IPR032854">
    <property type="entry name" value="ALKBH3"/>
</dbReference>
<dbReference type="Gene3D" id="2.60.120.590">
    <property type="entry name" value="Alpha-ketoglutarate-dependent dioxygenase AlkB-like"/>
    <property type="match status" value="1"/>
</dbReference>
<dbReference type="PANTHER" id="PTHR31212">
    <property type="entry name" value="ALPHA-KETOGLUTARATE-DEPENDENT DIOXYGENASE ALKB HOMOLOG 3"/>
    <property type="match status" value="1"/>
</dbReference>
<dbReference type="STRING" id="1745343.A0A2J6QBM7"/>
<dbReference type="InterPro" id="IPR057088">
    <property type="entry name" value="GLRG_09195_Thiored"/>
</dbReference>
<organism evidence="4 5">
    <name type="scientific">Hyaloscypha hepaticicola</name>
    <dbReference type="NCBI Taxonomy" id="2082293"/>
    <lineage>
        <taxon>Eukaryota</taxon>
        <taxon>Fungi</taxon>
        <taxon>Dikarya</taxon>
        <taxon>Ascomycota</taxon>
        <taxon>Pezizomycotina</taxon>
        <taxon>Leotiomycetes</taxon>
        <taxon>Helotiales</taxon>
        <taxon>Hyaloscyphaceae</taxon>
        <taxon>Hyaloscypha</taxon>
    </lineage>
</organism>
<accession>A0A2J6QBM7</accession>
<comment type="similarity">
    <text evidence="1">Belongs to the isochorismatase family.</text>
</comment>
<evidence type="ECO:0000313" key="4">
    <source>
        <dbReference type="EMBL" id="PMD23673.1"/>
    </source>
</evidence>
<dbReference type="PROSITE" id="PS51471">
    <property type="entry name" value="FE2OG_OXY"/>
    <property type="match status" value="1"/>
</dbReference>
<dbReference type="InterPro" id="IPR005123">
    <property type="entry name" value="Oxoglu/Fe-dep_dioxygenase_dom"/>
</dbReference>
<dbReference type="Proteomes" id="UP000235672">
    <property type="component" value="Unassembled WGS sequence"/>
</dbReference>
<dbReference type="Pfam" id="PF24470">
    <property type="entry name" value="Thiored_Isochorism"/>
    <property type="match status" value="1"/>
</dbReference>
<evidence type="ECO:0000259" key="3">
    <source>
        <dbReference type="PROSITE" id="PS51471"/>
    </source>
</evidence>
<dbReference type="GO" id="GO:0051213">
    <property type="term" value="F:dioxygenase activity"/>
    <property type="evidence" value="ECO:0007669"/>
    <property type="project" value="InterPro"/>
</dbReference>
<dbReference type="OrthoDB" id="445341at2759"/>
<gene>
    <name evidence="4" type="ORF">NA56DRAFT_45125</name>
</gene>
<dbReference type="SUPFAM" id="SSF52499">
    <property type="entry name" value="Isochorismatase-like hydrolases"/>
    <property type="match status" value="1"/>
</dbReference>
<dbReference type="InterPro" id="IPR027450">
    <property type="entry name" value="AlkB-like"/>
</dbReference>
<name>A0A2J6QBM7_9HELO</name>
<evidence type="ECO:0000256" key="1">
    <source>
        <dbReference type="ARBA" id="ARBA00006336"/>
    </source>
</evidence>
<feature type="compositionally biased region" description="Basic and acidic residues" evidence="2">
    <location>
        <begin position="444"/>
        <end position="460"/>
    </location>
</feature>
<feature type="region of interest" description="Disordered" evidence="2">
    <location>
        <begin position="318"/>
        <end position="460"/>
    </location>
</feature>
<keyword evidence="4" id="KW-0378">Hydrolase</keyword>
<dbReference type="Pfam" id="PF13532">
    <property type="entry name" value="2OG-FeII_Oxy_2"/>
    <property type="match status" value="1"/>
</dbReference>
<dbReference type="CDD" id="cd00431">
    <property type="entry name" value="cysteine_hydrolases"/>
    <property type="match status" value="1"/>
</dbReference>
<feature type="compositionally biased region" description="Basic and acidic residues" evidence="2">
    <location>
        <begin position="408"/>
        <end position="419"/>
    </location>
</feature>
<dbReference type="Gene3D" id="1.20.1050.10">
    <property type="match status" value="1"/>
</dbReference>
<dbReference type="GO" id="GO:0006307">
    <property type="term" value="P:DNA alkylation repair"/>
    <property type="evidence" value="ECO:0007669"/>
    <property type="project" value="InterPro"/>
</dbReference>
<evidence type="ECO:0000256" key="2">
    <source>
        <dbReference type="SAM" id="MobiDB-lite"/>
    </source>
</evidence>
<dbReference type="Pfam" id="PF00857">
    <property type="entry name" value="Isochorismatase"/>
    <property type="match status" value="1"/>
</dbReference>
<dbReference type="InterPro" id="IPR037151">
    <property type="entry name" value="AlkB-like_sf"/>
</dbReference>
<dbReference type="InterPro" id="IPR036380">
    <property type="entry name" value="Isochorismatase-like_sf"/>
</dbReference>
<dbReference type="GO" id="GO:0016787">
    <property type="term" value="F:hydrolase activity"/>
    <property type="evidence" value="ECO:0007669"/>
    <property type="project" value="UniProtKB-KW"/>
</dbReference>
<feature type="compositionally biased region" description="Low complexity" evidence="2">
    <location>
        <begin position="428"/>
        <end position="438"/>
    </location>
</feature>
<feature type="region of interest" description="Disordered" evidence="2">
    <location>
        <begin position="124"/>
        <end position="152"/>
    </location>
</feature>
<keyword evidence="5" id="KW-1185">Reference proteome</keyword>
<dbReference type="CDD" id="cd00299">
    <property type="entry name" value="GST_C_family"/>
    <property type="match status" value="1"/>
</dbReference>
<feature type="compositionally biased region" description="Polar residues" evidence="2">
    <location>
        <begin position="325"/>
        <end position="334"/>
    </location>
</feature>
<evidence type="ECO:0000313" key="5">
    <source>
        <dbReference type="Proteomes" id="UP000235672"/>
    </source>
</evidence>
<reference evidence="4 5" key="1">
    <citation type="submission" date="2016-05" db="EMBL/GenBank/DDBJ databases">
        <title>A degradative enzymes factory behind the ericoid mycorrhizal symbiosis.</title>
        <authorList>
            <consortium name="DOE Joint Genome Institute"/>
            <person name="Martino E."/>
            <person name="Morin E."/>
            <person name="Grelet G."/>
            <person name="Kuo A."/>
            <person name="Kohler A."/>
            <person name="Daghino S."/>
            <person name="Barry K."/>
            <person name="Choi C."/>
            <person name="Cichocki N."/>
            <person name="Clum A."/>
            <person name="Copeland A."/>
            <person name="Hainaut M."/>
            <person name="Haridas S."/>
            <person name="Labutti K."/>
            <person name="Lindquist E."/>
            <person name="Lipzen A."/>
            <person name="Khouja H.-R."/>
            <person name="Murat C."/>
            <person name="Ohm R."/>
            <person name="Olson A."/>
            <person name="Spatafora J."/>
            <person name="Veneault-Fourrey C."/>
            <person name="Henrissat B."/>
            <person name="Grigoriev I."/>
            <person name="Martin F."/>
            <person name="Perotto S."/>
        </authorList>
    </citation>
    <scope>NUCLEOTIDE SEQUENCE [LARGE SCALE GENOMIC DNA]</scope>
    <source>
        <strain evidence="4 5">UAMH 7357</strain>
    </source>
</reference>
<protein>
    <submittedName>
        <fullName evidence="4">Isochorismatase hydrolase</fullName>
    </submittedName>
</protein>
<dbReference type="EMBL" id="KZ613474">
    <property type="protein sequence ID" value="PMD23673.1"/>
    <property type="molecule type" value="Genomic_DNA"/>
</dbReference>
<proteinExistence type="inferred from homology"/>
<feature type="domain" description="Fe2OG dioxygenase" evidence="3">
    <location>
        <begin position="573"/>
        <end position="695"/>
    </location>
</feature>
<dbReference type="InterPro" id="IPR036282">
    <property type="entry name" value="Glutathione-S-Trfase_C_sf"/>
</dbReference>
<sequence>MIEIDEYSLPVVRTGQALLLLDLQNDFVEAGAVIPVRNPPNLVDNIVKLIPEFRACGPVIFMRSIFETSRPFNEPLGESESVVTDNEVQLSRRDVRLRSRGKLFRKLVEQGGKASKSSVADLSTMKLVADDSPEQAEADEEEDEEEEEDGSVVETFLTVGPGQKPKVVLPASPGTNFVDVAVMASDSKKDLFGQKSYYSAFRDGSLVQTLRARFVTEIYICGALTNISIFATAMDAARHGYAITIVEDCVGYRSKARHDEALRRLREFAGCEMITSTALIESLREKAKIRMAPTQHPRPQRPKAKNVGIENLMANLDLKSDNIPGPSSKSNSTGGLVVDDTTESLDTEVSIKTTEKKERVKTKIKTRRRPSKSGPKDSGGDSARPSLEKSLPSSTSTTLSAPSQALEKLPRSPSTEKEPLASVAVEASKSSGDQSDSSHLVTDPPRESIEDGAKSKHSEVIKAPSDLVAEMEPSPTKDGLFSLCEGDTSIIHNFLGDALEEGIFEKLRDEVRWQKMSHQGGDVPRLVVVQGEVGEDGSIPVYRHPADESPPLLPFSPTVSLIRAEVEKKLGHPVNHVLIQFYRDGTDYISEHSDKTLDIVPKTFIANVSFGAQRTMVFRTKKPHKTDKTVNTPATKPREAIRAPLPHNSMCRMGLTTNMRWLHSIRQDKRPITEKKPEELAYGGGRISLTFRLIGTFLDKDQQKIWGQGAVVKTKEEARTVVNGKTEEAERMVYAFGTENHSSEFDWEATYGEGFDVLHMSISPKLFLSGDDVADLRVKLMLAEYGIAWTEGKVSPSFNWKSGSSAKDAPEIPEVFPVKFVDSDLSKSTVVGDLAILHYLDAVYGPSTNKKAKSPPELAKQYTRMHQSGDLLDLWNREPFSVKPFRHELEMWDVFAKEGEKFITGSEISLADFAVFPVLLKIQDEWDDFGGFDGLAAYVCTMRQKNSSIKVLGPVKTKRRT</sequence>
<dbReference type="AlphaFoldDB" id="A0A2J6QBM7"/>
<dbReference type="SUPFAM" id="SSF47616">
    <property type="entry name" value="GST C-terminal domain-like"/>
    <property type="match status" value="1"/>
</dbReference>
<dbReference type="PANTHER" id="PTHR31212:SF5">
    <property type="entry name" value="ISOCHORISMATASE FAMILY PROTEIN FAMILY (AFU_ORTHOLOGUE AFUA_3G14500)"/>
    <property type="match status" value="1"/>
</dbReference>
<feature type="compositionally biased region" description="Basic residues" evidence="2">
    <location>
        <begin position="359"/>
        <end position="371"/>
    </location>
</feature>
<dbReference type="InterPro" id="IPR000868">
    <property type="entry name" value="Isochorismatase-like_dom"/>
</dbReference>